<dbReference type="PANTHER" id="PTHR43244">
    <property type="match status" value="1"/>
</dbReference>
<name>A0A7J0D228_STRMI</name>
<dbReference type="SUPFAM" id="SSF51679">
    <property type="entry name" value="Bacterial luciferase-like"/>
    <property type="match status" value="1"/>
</dbReference>
<sequence>MNEITECIAAKTSRIGLRTGVTCPTVRCHPAIITQAAATLALSEGRFVLGVGSGKRLNEHAALERGYRFYEGKHLRLQDDGAFDLPGEMPLVAVAASGHMSRRIVAELGDGLFATEDKPSIVQHYRGAGGTGPYDGDFDAATTTVRIFWRG</sequence>
<dbReference type="GO" id="GO:0016705">
    <property type="term" value="F:oxidoreductase activity, acting on paired donors, with incorporation or reduction of molecular oxygen"/>
    <property type="evidence" value="ECO:0007669"/>
    <property type="project" value="InterPro"/>
</dbReference>
<evidence type="ECO:0000256" key="1">
    <source>
        <dbReference type="ARBA" id="ARBA00023002"/>
    </source>
</evidence>
<feature type="domain" description="Luciferase-like" evidence="2">
    <location>
        <begin position="8"/>
        <end position="61"/>
    </location>
</feature>
<protein>
    <recommendedName>
        <fullName evidence="2">Luciferase-like domain-containing protein</fullName>
    </recommendedName>
</protein>
<dbReference type="PANTHER" id="PTHR43244:SF1">
    <property type="entry name" value="5,10-METHYLENETETRAHYDROMETHANOPTERIN REDUCTASE"/>
    <property type="match status" value="1"/>
</dbReference>
<evidence type="ECO:0000259" key="2">
    <source>
        <dbReference type="Pfam" id="PF00296"/>
    </source>
</evidence>
<comment type="caution">
    <text evidence="3">The sequence shown here is derived from an EMBL/GenBank/DDBJ whole genome shotgun (WGS) entry which is preliminary data.</text>
</comment>
<evidence type="ECO:0000313" key="3">
    <source>
        <dbReference type="EMBL" id="GFN08801.1"/>
    </source>
</evidence>
<dbReference type="Proteomes" id="UP000498740">
    <property type="component" value="Unassembled WGS sequence"/>
</dbReference>
<accession>A0A7J0D228</accession>
<proteinExistence type="predicted"/>
<dbReference type="EMBL" id="BLWD01000001">
    <property type="protein sequence ID" value="GFN08801.1"/>
    <property type="molecule type" value="Genomic_DNA"/>
</dbReference>
<dbReference type="InterPro" id="IPR050564">
    <property type="entry name" value="F420-G6PD/mer"/>
</dbReference>
<organism evidence="3 4">
    <name type="scientific">Streptomyces microflavus</name>
    <name type="common">Streptomyces lipmanii</name>
    <dbReference type="NCBI Taxonomy" id="1919"/>
    <lineage>
        <taxon>Bacteria</taxon>
        <taxon>Bacillati</taxon>
        <taxon>Actinomycetota</taxon>
        <taxon>Actinomycetes</taxon>
        <taxon>Kitasatosporales</taxon>
        <taxon>Streptomycetaceae</taxon>
        <taxon>Streptomyces</taxon>
    </lineage>
</organism>
<dbReference type="InterPro" id="IPR036661">
    <property type="entry name" value="Luciferase-like_sf"/>
</dbReference>
<dbReference type="InterPro" id="IPR011251">
    <property type="entry name" value="Luciferase-like_dom"/>
</dbReference>
<evidence type="ECO:0000313" key="4">
    <source>
        <dbReference type="Proteomes" id="UP000498740"/>
    </source>
</evidence>
<gene>
    <name evidence="3" type="ORF">Smic_73570</name>
</gene>
<dbReference type="Gene3D" id="3.20.20.30">
    <property type="entry name" value="Luciferase-like domain"/>
    <property type="match status" value="1"/>
</dbReference>
<dbReference type="AlphaFoldDB" id="A0A7J0D228"/>
<keyword evidence="1" id="KW-0560">Oxidoreductase</keyword>
<reference evidence="3 4" key="1">
    <citation type="submission" date="2020-05" db="EMBL/GenBank/DDBJ databases">
        <title>Whole genome shotgun sequence of Streptomyces microflavus NBRC 13062.</title>
        <authorList>
            <person name="Komaki H."/>
            <person name="Tamura T."/>
        </authorList>
    </citation>
    <scope>NUCLEOTIDE SEQUENCE [LARGE SCALE GENOMIC DNA]</scope>
    <source>
        <strain evidence="3 4">NBRC 13062</strain>
    </source>
</reference>
<dbReference type="Pfam" id="PF00296">
    <property type="entry name" value="Bac_luciferase"/>
    <property type="match status" value="1"/>
</dbReference>